<dbReference type="RefSeq" id="WP_315946992.1">
    <property type="nucleotide sequence ID" value="NZ_JAWCUA010000007.1"/>
</dbReference>
<proteinExistence type="predicted"/>
<evidence type="ECO:0000313" key="1">
    <source>
        <dbReference type="EMBL" id="MDU0113387.1"/>
    </source>
</evidence>
<sequence>MLSDQLLNVMRMFAEPSIYKDFSTSSEISNVINQLSLNRLTSNREKYVISCLNIAVLDALKSSLSKVNDQEVTHELALLFNELEQFQLILLSTEAGRH</sequence>
<comment type="caution">
    <text evidence="1">The sequence shown here is derived from an EMBL/GenBank/DDBJ whole genome shotgun (WGS) entry which is preliminary data.</text>
</comment>
<name>A0ABU3R133_9GAMM</name>
<dbReference type="EMBL" id="JAWCUA010000007">
    <property type="protein sequence ID" value="MDU0113387.1"/>
    <property type="molecule type" value="Genomic_DNA"/>
</dbReference>
<keyword evidence="2" id="KW-1185">Reference proteome</keyword>
<organism evidence="1 2">
    <name type="scientific">Psychrosphaera aquimarina</name>
    <dbReference type="NCBI Taxonomy" id="2044854"/>
    <lineage>
        <taxon>Bacteria</taxon>
        <taxon>Pseudomonadati</taxon>
        <taxon>Pseudomonadota</taxon>
        <taxon>Gammaproteobacteria</taxon>
        <taxon>Alteromonadales</taxon>
        <taxon>Pseudoalteromonadaceae</taxon>
        <taxon>Psychrosphaera</taxon>
    </lineage>
</organism>
<reference evidence="1 2" key="1">
    <citation type="submission" date="2023-10" db="EMBL/GenBank/DDBJ databases">
        <title>Psychrosphaera aquimaarina strain SW33 isolated from seawater.</title>
        <authorList>
            <person name="Bayburt H."/>
            <person name="Kim J.M."/>
            <person name="Choi B.J."/>
            <person name="Jeon C.O."/>
        </authorList>
    </citation>
    <scope>NUCLEOTIDE SEQUENCE [LARGE SCALE GENOMIC DNA]</scope>
    <source>
        <strain evidence="1 2">KCTC 52743</strain>
    </source>
</reference>
<evidence type="ECO:0000313" key="2">
    <source>
        <dbReference type="Proteomes" id="UP001257914"/>
    </source>
</evidence>
<protein>
    <submittedName>
        <fullName evidence="1">Uncharacterized protein</fullName>
    </submittedName>
</protein>
<dbReference type="Proteomes" id="UP001257914">
    <property type="component" value="Unassembled WGS sequence"/>
</dbReference>
<gene>
    <name evidence="1" type="ORF">RT723_10345</name>
</gene>
<accession>A0ABU3R133</accession>